<keyword evidence="3" id="KW-1185">Reference proteome</keyword>
<feature type="region of interest" description="Disordered" evidence="1">
    <location>
        <begin position="70"/>
        <end position="89"/>
    </location>
</feature>
<evidence type="ECO:0000313" key="3">
    <source>
        <dbReference type="Proteomes" id="UP000594454"/>
    </source>
</evidence>
<sequence length="117" mass="13209">MPLNGKRLEDVMKFIKLPKERGEISASFSSFNSVPEKGLPKSLASLRYQMSQSQRLRDDDILEILEEEQDHFSTEESASEDEIGKNVDDVQRKDEGKLCYGRGTFAWISSHGGTSHS</sequence>
<accession>A0A7R8UQP9</accession>
<name>A0A7R8UQP9_HERIL</name>
<dbReference type="InParanoid" id="A0A7R8UQP9"/>
<dbReference type="Proteomes" id="UP000594454">
    <property type="component" value="Chromosome 3"/>
</dbReference>
<organism evidence="2 3">
    <name type="scientific">Hermetia illucens</name>
    <name type="common">Black soldier fly</name>
    <dbReference type="NCBI Taxonomy" id="343691"/>
    <lineage>
        <taxon>Eukaryota</taxon>
        <taxon>Metazoa</taxon>
        <taxon>Ecdysozoa</taxon>
        <taxon>Arthropoda</taxon>
        <taxon>Hexapoda</taxon>
        <taxon>Insecta</taxon>
        <taxon>Pterygota</taxon>
        <taxon>Neoptera</taxon>
        <taxon>Endopterygota</taxon>
        <taxon>Diptera</taxon>
        <taxon>Brachycera</taxon>
        <taxon>Stratiomyomorpha</taxon>
        <taxon>Stratiomyidae</taxon>
        <taxon>Hermetiinae</taxon>
        <taxon>Hermetia</taxon>
    </lineage>
</organism>
<gene>
    <name evidence="2" type="ORF">HERILL_LOCUS8110</name>
</gene>
<proteinExistence type="predicted"/>
<protein>
    <submittedName>
        <fullName evidence="2">Uncharacterized protein</fullName>
    </submittedName>
</protein>
<dbReference type="AlphaFoldDB" id="A0A7R8UQP9"/>
<dbReference type="EMBL" id="LR899011">
    <property type="protein sequence ID" value="CAD7085259.1"/>
    <property type="molecule type" value="Genomic_DNA"/>
</dbReference>
<evidence type="ECO:0000313" key="2">
    <source>
        <dbReference type="EMBL" id="CAD7085259.1"/>
    </source>
</evidence>
<evidence type="ECO:0000256" key="1">
    <source>
        <dbReference type="SAM" id="MobiDB-lite"/>
    </source>
</evidence>
<reference evidence="2 3" key="1">
    <citation type="submission" date="2020-11" db="EMBL/GenBank/DDBJ databases">
        <authorList>
            <person name="Wallbank WR R."/>
            <person name="Pardo Diaz C."/>
            <person name="Kozak K."/>
            <person name="Martin S."/>
            <person name="Jiggins C."/>
            <person name="Moest M."/>
            <person name="Warren A I."/>
            <person name="Generalovic N T."/>
            <person name="Byers J.R.P. K."/>
            <person name="Montejo-Kovacevich G."/>
            <person name="Yen C E."/>
        </authorList>
    </citation>
    <scope>NUCLEOTIDE SEQUENCE [LARGE SCALE GENOMIC DNA]</scope>
</reference>